<name>U1PVV1_9EURY</name>
<dbReference type="AlphaFoldDB" id="U1PVV1"/>
<accession>U1PVV1</accession>
<dbReference type="HOGENOM" id="CLU_2930179_0_0_2"/>
<organism evidence="1 2">
    <name type="scientific">Haloquadratum walsbyi J07HQW2</name>
    <dbReference type="NCBI Taxonomy" id="1238425"/>
    <lineage>
        <taxon>Archaea</taxon>
        <taxon>Methanobacteriati</taxon>
        <taxon>Methanobacteriota</taxon>
        <taxon>Stenosarchaea group</taxon>
        <taxon>Halobacteria</taxon>
        <taxon>Halobacteriales</taxon>
        <taxon>Haloferacaceae</taxon>
        <taxon>Haloquadratum</taxon>
    </lineage>
</organism>
<evidence type="ECO:0000313" key="2">
    <source>
        <dbReference type="Proteomes" id="UP000030710"/>
    </source>
</evidence>
<sequence length="60" mass="6686">MILVPASLALKLIMVTISVSNTSTVVTPLRSILRVYSIHEHVSLFGLVFDTLLEFAKRPF</sequence>
<dbReference type="Proteomes" id="UP000030710">
    <property type="component" value="Unassembled WGS sequence"/>
</dbReference>
<proteinExistence type="predicted"/>
<evidence type="ECO:0000313" key="1">
    <source>
        <dbReference type="EMBL" id="ERG96546.1"/>
    </source>
</evidence>
<protein>
    <submittedName>
        <fullName evidence="1">Uncharacterized protein</fullName>
    </submittedName>
</protein>
<gene>
    <name evidence="1" type="ORF">J07HQW2_03026</name>
</gene>
<dbReference type="EMBL" id="KE356561">
    <property type="protein sequence ID" value="ERG96546.1"/>
    <property type="molecule type" value="Genomic_DNA"/>
</dbReference>
<reference evidence="1 2" key="1">
    <citation type="journal article" date="2013" name="PLoS ONE">
        <title>Assembly-driven community genomics of a hypersaline microbial ecosystem.</title>
        <authorList>
            <person name="Podell S."/>
            <person name="Ugalde J.A."/>
            <person name="Narasingarao P."/>
            <person name="Banfield J.F."/>
            <person name="Heidelberg K.B."/>
            <person name="Allen E.E."/>
        </authorList>
    </citation>
    <scope>NUCLEOTIDE SEQUENCE [LARGE SCALE GENOMIC DNA]</scope>
    <source>
        <strain evidence="2">J07HQW2</strain>
    </source>
</reference>